<dbReference type="FunFam" id="1.20.940.10:FF:000007">
    <property type="entry name" value="Protein transport protein (SEC31), putative"/>
    <property type="match status" value="1"/>
</dbReference>
<dbReference type="GO" id="GO:0030127">
    <property type="term" value="C:COPII vesicle coat"/>
    <property type="evidence" value="ECO:0007669"/>
    <property type="project" value="TreeGrafter"/>
</dbReference>
<dbReference type="Gene3D" id="1.20.940.10">
    <property type="entry name" value="Functional domain of the splicing factor Prp18"/>
    <property type="match status" value="1"/>
</dbReference>
<evidence type="ECO:0000313" key="18">
    <source>
        <dbReference type="EMBL" id="PWW77544.1"/>
    </source>
</evidence>
<feature type="compositionally biased region" description="Pro residues" evidence="16">
    <location>
        <begin position="975"/>
        <end position="1007"/>
    </location>
</feature>
<feature type="compositionally biased region" description="Polar residues" evidence="16">
    <location>
        <begin position="899"/>
        <end position="909"/>
    </location>
</feature>
<feature type="compositionally biased region" description="Polar residues" evidence="16">
    <location>
        <begin position="1012"/>
        <end position="1028"/>
    </location>
</feature>
<dbReference type="PANTHER" id="PTHR13923">
    <property type="entry name" value="SEC31-RELATED PROTEIN"/>
    <property type="match status" value="1"/>
</dbReference>
<evidence type="ECO:0000256" key="1">
    <source>
        <dbReference type="ARBA" id="ARBA00004299"/>
    </source>
</evidence>
<dbReference type="OrthoDB" id="542917at2759"/>
<dbReference type="Gene3D" id="2.130.10.10">
    <property type="entry name" value="YVTN repeat-like/Quinoprotein amine dehydrogenase"/>
    <property type="match status" value="1"/>
</dbReference>
<keyword evidence="19" id="KW-1185">Reference proteome</keyword>
<feature type="compositionally biased region" description="Low complexity" evidence="16">
    <location>
        <begin position="821"/>
        <end position="845"/>
    </location>
</feature>
<dbReference type="GO" id="GO:0005198">
    <property type="term" value="F:structural molecule activity"/>
    <property type="evidence" value="ECO:0007669"/>
    <property type="project" value="TreeGrafter"/>
</dbReference>
<keyword evidence="7 15" id="KW-0853">WD repeat</keyword>
<feature type="compositionally biased region" description="Low complexity" evidence="16">
    <location>
        <begin position="1056"/>
        <end position="1078"/>
    </location>
</feature>
<dbReference type="SMART" id="SM00320">
    <property type="entry name" value="WD40"/>
    <property type="match status" value="5"/>
</dbReference>
<evidence type="ECO:0000256" key="8">
    <source>
        <dbReference type="ARBA" id="ARBA00022737"/>
    </source>
</evidence>
<sequence length="1287" mass="138907">MTRIRDIQRTAAFAWSPDTAPFIATGTQAGAVAADFSDNTQLELWDLDLENAHVGGELAPVASVTADSRFYDIAWGKVSNDKPRGIIAGALENGSLDLWSVDAFDPLVSRATKHTGSIKSLQFNPFKSELLATAGAKGELYVWDLNNTENPFLLGNRAARADDFDCLDWNKKVPHILVTGGNGGFVTVWDVKSKKESLTLNNLGRKAVSAVAWHPEQQTKLITATPDDTNPVILLWDLRNSNAPERTLSGHELGVLSLSWCKQDTDLLLSCGKDNRTICWNPQTGEKLGEFPVVANWTFKTQWNPRNPSLSATASFDGKIVVQTLQNTNPTSSQVDNPGATLLDADDFFSRASNAQTSSFTLKQPPKWLRTPVGASFGFAGKLVSFTSPEPQAGQPRRSAVKISTFAVDSGVSSATKNFEKALREGNLVSVCDLRRQDAKTDEEKADWKILRTLFEANPREKLIEYLGFKEEDLEDTDAGMDTRNTNGEGENQSLDQSDGPAVKDKRLSSFFADTGADSENFLADLSSIQSTRGAKANNPFQIFTGNESGADRKITRAVVLGQFEKAVDVCLKEDRISDAFMLAICGGEKCIEKVKAAYFTKNAKGPNYLRVLASIVGKNLWDVVHNAGLANWKEVMVALCSFADGKDFPDLCEALGDRLEQELGLIEGRKEARKHASFCYLAGSKLEKVVDIWIEELHEDEKAGLEETSDDSTFAVHARSLQNLIEKVTVFREAVKFSDQEKSLSSGWKLHVLYEKYCEYADVAASHGQLEVAERYLDLLPTNYPAATVARNRVKEASGKGATITQARKPQKPAVTGYGAQQHQAASSPYQPQQSATATTGPANPYAPPAPMAAPANPYGAPTTAPQPGSYAPPTLPTGANPYAPPAVTQGYKPSLYQPAQPTQVSGQYGTGYPGYNASGFGQPPPQRNFSPTASVPPPSQASNMVNWNDTPNVTKMPRRATPSATAPVTSPFPGAPSAPSPPTTSMPFGAPPPRGSSVPPPPKNAAPPQRVQSPAQHQLRSQSPVAQAQVPYALAAQTFHPSQLSYASAPPPTAAASRYTPAPAPAAAAAAPQPRQNQTLPPPPQGAFVGVRQGGPGPQYAHPPTAFSQPPTPAPYAPAPSQNQGSQYGAAPGPSQYGPPPTQRPPSQPAQLETAPPPKAQTPVPPPSKHPAGDRTHIPSQYRPIFELLTSDFERVKQRAPPAFQRQVKDTEKRLNILYDHINNKDVLSQEALESMLELSKALVAKDYATAHSIQVDLVTNRTSECNIWMPGVKRLIEMSRATPE</sequence>
<feature type="region of interest" description="Disordered" evidence="16">
    <location>
        <begin position="475"/>
        <end position="503"/>
    </location>
</feature>
<gene>
    <name evidence="18" type="ORF">C7212DRAFT_277515</name>
</gene>
<name>A0A317ST57_9PEZI</name>
<comment type="similarity">
    <text evidence="3">Belongs to the WD repeat SEC31 family.</text>
</comment>
<feature type="repeat" description="WD" evidence="15">
    <location>
        <begin position="248"/>
        <end position="290"/>
    </location>
</feature>
<dbReference type="InterPro" id="IPR015943">
    <property type="entry name" value="WD40/YVTN_repeat-like_dom_sf"/>
</dbReference>
<feature type="domain" description="SRA1/Sec31" evidence="17">
    <location>
        <begin position="1157"/>
        <end position="1283"/>
    </location>
</feature>
<keyword evidence="11" id="KW-0653">Protein transport</keyword>
<evidence type="ECO:0000256" key="11">
    <source>
        <dbReference type="ARBA" id="ARBA00022927"/>
    </source>
</evidence>
<dbReference type="GO" id="GO:0070971">
    <property type="term" value="C:endoplasmic reticulum exit site"/>
    <property type="evidence" value="ECO:0007669"/>
    <property type="project" value="TreeGrafter"/>
</dbReference>
<dbReference type="GO" id="GO:0005789">
    <property type="term" value="C:endoplasmic reticulum membrane"/>
    <property type="evidence" value="ECO:0007669"/>
    <property type="project" value="UniProtKB-SubCell"/>
</dbReference>
<dbReference type="Proteomes" id="UP000246991">
    <property type="component" value="Unassembled WGS sequence"/>
</dbReference>
<dbReference type="PANTHER" id="PTHR13923:SF11">
    <property type="entry name" value="SECRETORY 31, ISOFORM D"/>
    <property type="match status" value="1"/>
</dbReference>
<dbReference type="SUPFAM" id="SSF50978">
    <property type="entry name" value="WD40 repeat-like"/>
    <property type="match status" value="1"/>
</dbReference>
<evidence type="ECO:0000256" key="13">
    <source>
        <dbReference type="ARBA" id="ARBA00023329"/>
    </source>
</evidence>
<evidence type="ECO:0000313" key="19">
    <source>
        <dbReference type="Proteomes" id="UP000246991"/>
    </source>
</evidence>
<evidence type="ECO:0000256" key="9">
    <source>
        <dbReference type="ARBA" id="ARBA00022824"/>
    </source>
</evidence>
<dbReference type="PROSITE" id="PS50082">
    <property type="entry name" value="WD_REPEATS_2"/>
    <property type="match status" value="2"/>
</dbReference>
<keyword evidence="12" id="KW-0472">Membrane</keyword>
<dbReference type="EMBL" id="PYWC01000021">
    <property type="protein sequence ID" value="PWW77544.1"/>
    <property type="molecule type" value="Genomic_DNA"/>
</dbReference>
<dbReference type="Gene3D" id="1.25.40.1030">
    <property type="match status" value="1"/>
</dbReference>
<feature type="region of interest" description="Disordered" evidence="16">
    <location>
        <begin position="796"/>
        <end position="1029"/>
    </location>
</feature>
<evidence type="ECO:0000256" key="15">
    <source>
        <dbReference type="PROSITE-ProRule" id="PRU00221"/>
    </source>
</evidence>
<evidence type="ECO:0000256" key="7">
    <source>
        <dbReference type="ARBA" id="ARBA00022574"/>
    </source>
</evidence>
<keyword evidence="6" id="KW-0813">Transport</keyword>
<dbReference type="Pfam" id="PF00400">
    <property type="entry name" value="WD40"/>
    <property type="match status" value="1"/>
</dbReference>
<evidence type="ECO:0000256" key="2">
    <source>
        <dbReference type="ARBA" id="ARBA00004397"/>
    </source>
</evidence>
<feature type="compositionally biased region" description="Pro residues" evidence="16">
    <location>
        <begin position="1139"/>
        <end position="1150"/>
    </location>
</feature>
<evidence type="ECO:0000256" key="3">
    <source>
        <dbReference type="ARBA" id="ARBA00009358"/>
    </source>
</evidence>
<keyword evidence="13" id="KW-0968">Cytoplasmic vesicle</keyword>
<organism evidence="18 19">
    <name type="scientific">Tuber magnatum</name>
    <name type="common">white Piedmont truffle</name>
    <dbReference type="NCBI Taxonomy" id="42249"/>
    <lineage>
        <taxon>Eukaryota</taxon>
        <taxon>Fungi</taxon>
        <taxon>Dikarya</taxon>
        <taxon>Ascomycota</taxon>
        <taxon>Pezizomycotina</taxon>
        <taxon>Pezizomycetes</taxon>
        <taxon>Pezizales</taxon>
        <taxon>Tuberaceae</taxon>
        <taxon>Tuber</taxon>
    </lineage>
</organism>
<comment type="subcellular location">
    <subcellularLocation>
        <location evidence="1">Cytoplasmic vesicle</location>
        <location evidence="1">COPII-coated vesicle membrane</location>
        <topology evidence="1">Peripheral membrane protein</topology>
        <orientation evidence="1">Cytoplasmic side</orientation>
    </subcellularLocation>
    <subcellularLocation>
        <location evidence="2">Endoplasmic reticulum membrane</location>
        <topology evidence="2">Peripheral membrane protein</topology>
        <orientation evidence="2">Cytoplasmic side</orientation>
    </subcellularLocation>
</comment>
<evidence type="ECO:0000256" key="10">
    <source>
        <dbReference type="ARBA" id="ARBA00022892"/>
    </source>
</evidence>
<evidence type="ECO:0000256" key="4">
    <source>
        <dbReference type="ARBA" id="ARBA00013507"/>
    </source>
</evidence>
<keyword evidence="8" id="KW-0677">Repeat</keyword>
<evidence type="ECO:0000256" key="12">
    <source>
        <dbReference type="ARBA" id="ARBA00023136"/>
    </source>
</evidence>
<dbReference type="Pfam" id="PF07304">
    <property type="entry name" value="SRA1"/>
    <property type="match status" value="1"/>
</dbReference>
<dbReference type="STRING" id="42249.A0A317ST57"/>
<dbReference type="GO" id="GO:0015031">
    <property type="term" value="P:protein transport"/>
    <property type="evidence" value="ECO:0007669"/>
    <property type="project" value="UniProtKB-KW"/>
</dbReference>
<evidence type="ECO:0000259" key="17">
    <source>
        <dbReference type="Pfam" id="PF07304"/>
    </source>
</evidence>
<feature type="compositionally biased region" description="Pro residues" evidence="16">
    <location>
        <begin position="1157"/>
        <end position="1171"/>
    </location>
</feature>
<dbReference type="PROSITE" id="PS50294">
    <property type="entry name" value="WD_REPEATS_REGION"/>
    <property type="match status" value="1"/>
</dbReference>
<accession>A0A317ST57</accession>
<proteinExistence type="inferred from homology"/>
<dbReference type="InterPro" id="IPR036322">
    <property type="entry name" value="WD40_repeat_dom_sf"/>
</dbReference>
<dbReference type="FunFam" id="2.130.10.10:FF:000193">
    <property type="entry name" value="Protein transport protein SEC31, putative"/>
    <property type="match status" value="1"/>
</dbReference>
<comment type="caution">
    <text evidence="18">The sequence shown here is derived from an EMBL/GenBank/DDBJ whole genome shotgun (WGS) entry which is preliminary data.</text>
</comment>
<feature type="region of interest" description="Disordered" evidence="16">
    <location>
        <begin position="1045"/>
        <end position="1181"/>
    </location>
</feature>
<keyword evidence="9" id="KW-0256">Endoplasmic reticulum</keyword>
<evidence type="ECO:0000256" key="6">
    <source>
        <dbReference type="ARBA" id="ARBA00022448"/>
    </source>
</evidence>
<feature type="repeat" description="WD" evidence="15">
    <location>
        <begin position="111"/>
        <end position="153"/>
    </location>
</feature>
<dbReference type="GO" id="GO:0090110">
    <property type="term" value="P:COPII-coated vesicle cargo loading"/>
    <property type="evidence" value="ECO:0007669"/>
    <property type="project" value="TreeGrafter"/>
</dbReference>
<reference evidence="18 19" key="1">
    <citation type="submission" date="2018-03" db="EMBL/GenBank/DDBJ databases">
        <title>Genomes of Pezizomycetes fungi and the evolution of truffles.</title>
        <authorList>
            <person name="Murat C."/>
            <person name="Payen T."/>
            <person name="Noel B."/>
            <person name="Kuo A."/>
            <person name="Martin F.M."/>
        </authorList>
    </citation>
    <scope>NUCLEOTIDE SEQUENCE [LARGE SCALE GENOMIC DNA]</scope>
    <source>
        <strain evidence="18">091103-1</strain>
    </source>
</reference>
<dbReference type="GO" id="GO:0007029">
    <property type="term" value="P:endoplasmic reticulum organization"/>
    <property type="evidence" value="ECO:0007669"/>
    <property type="project" value="TreeGrafter"/>
</dbReference>
<dbReference type="InterPro" id="IPR001680">
    <property type="entry name" value="WD40_rpt"/>
</dbReference>
<dbReference type="InterPro" id="IPR009917">
    <property type="entry name" value="SRA1/Sec31"/>
</dbReference>
<keyword evidence="10" id="KW-0931">ER-Golgi transport</keyword>
<dbReference type="InterPro" id="IPR040251">
    <property type="entry name" value="SEC31-like"/>
</dbReference>
<feature type="compositionally biased region" description="Low complexity" evidence="16">
    <location>
        <begin position="854"/>
        <end position="863"/>
    </location>
</feature>
<evidence type="ECO:0000256" key="14">
    <source>
        <dbReference type="ARBA" id="ARBA00025471"/>
    </source>
</evidence>
<protein>
    <recommendedName>
        <fullName evidence="5">Protein transport protein SEC31</fullName>
    </recommendedName>
    <alternativeName>
        <fullName evidence="4">Protein transport protein sec31</fullName>
    </alternativeName>
</protein>
<feature type="compositionally biased region" description="Polar residues" evidence="16">
    <location>
        <begin position="942"/>
        <end position="955"/>
    </location>
</feature>
<comment type="function">
    <text evidence="14">Component of the coat protein complex II (COPII) which promotes the formation of transport vesicles from the endoplasmic reticulum (ER). The coat has two main functions, the physical deformation of the endoplasmic reticulum membrane into vesicles and the selection of cargo molecules.</text>
</comment>
<evidence type="ECO:0000256" key="16">
    <source>
        <dbReference type="SAM" id="MobiDB-lite"/>
    </source>
</evidence>
<evidence type="ECO:0000256" key="5">
    <source>
        <dbReference type="ARBA" id="ARBA00021236"/>
    </source>
</evidence>
<feature type="compositionally biased region" description="Polar residues" evidence="16">
    <location>
        <begin position="483"/>
        <end position="497"/>
    </location>
</feature>